<dbReference type="EMBL" id="AWFB01000057">
    <property type="protein sequence ID" value="RAN31242.1"/>
    <property type="molecule type" value="Genomic_DNA"/>
</dbReference>
<proteinExistence type="inferred from homology"/>
<evidence type="ECO:0000256" key="7">
    <source>
        <dbReference type="ARBA" id="ARBA00022842"/>
    </source>
</evidence>
<comment type="similarity">
    <text evidence="2">Belongs to the CRISPR-associated endoribonuclease Cas2 protein family.</text>
</comment>
<keyword evidence="4" id="KW-0479">Metal-binding</keyword>
<evidence type="ECO:0000313" key="10">
    <source>
        <dbReference type="Proteomes" id="UP000249123"/>
    </source>
</evidence>
<protein>
    <submittedName>
        <fullName evidence="9">Uncharacterized protein</fullName>
    </submittedName>
</protein>
<dbReference type="InterPro" id="IPR019199">
    <property type="entry name" value="Virulence_VapD/CRISPR_Cas2"/>
</dbReference>
<keyword evidence="5" id="KW-0255">Endonuclease</keyword>
<dbReference type="NCBIfam" id="TIGR01573">
    <property type="entry name" value="cas2"/>
    <property type="match status" value="1"/>
</dbReference>
<reference evidence="9 10" key="1">
    <citation type="submission" date="2013-04" db="EMBL/GenBank/DDBJ databases">
        <title>Hyphomonas sp. T24B3 Genome Sequencing.</title>
        <authorList>
            <person name="Lai Q."/>
            <person name="Shao Z."/>
        </authorList>
    </citation>
    <scope>NUCLEOTIDE SEQUENCE [LARGE SCALE GENOMIC DNA]</scope>
    <source>
        <strain evidence="9 10">T24B3</strain>
    </source>
</reference>
<comment type="caution">
    <text evidence="9">The sequence shown here is derived from an EMBL/GenBank/DDBJ whole genome shotgun (WGS) entry which is preliminary data.</text>
</comment>
<organism evidence="9 10">
    <name type="scientific">Hyphomonas pacifica</name>
    <dbReference type="NCBI Taxonomy" id="1280941"/>
    <lineage>
        <taxon>Bacteria</taxon>
        <taxon>Pseudomonadati</taxon>
        <taxon>Pseudomonadota</taxon>
        <taxon>Alphaproteobacteria</taxon>
        <taxon>Hyphomonadales</taxon>
        <taxon>Hyphomonadaceae</taxon>
        <taxon>Hyphomonas</taxon>
    </lineage>
</organism>
<gene>
    <name evidence="9" type="ORF">HY3_16945</name>
</gene>
<evidence type="ECO:0000256" key="4">
    <source>
        <dbReference type="ARBA" id="ARBA00022723"/>
    </source>
</evidence>
<comment type="cofactor">
    <cofactor evidence="1">
        <name>Mg(2+)</name>
        <dbReference type="ChEBI" id="CHEBI:18420"/>
    </cofactor>
</comment>
<keyword evidence="6" id="KW-0378">Hydrolase</keyword>
<evidence type="ECO:0000256" key="1">
    <source>
        <dbReference type="ARBA" id="ARBA00001946"/>
    </source>
</evidence>
<dbReference type="Pfam" id="PF09827">
    <property type="entry name" value="CRISPR_Cas2"/>
    <property type="match status" value="1"/>
</dbReference>
<evidence type="ECO:0000313" key="9">
    <source>
        <dbReference type="EMBL" id="RAN31242.1"/>
    </source>
</evidence>
<evidence type="ECO:0000256" key="3">
    <source>
        <dbReference type="ARBA" id="ARBA00022722"/>
    </source>
</evidence>
<keyword evidence="8" id="KW-0051">Antiviral defense</keyword>
<keyword evidence="10" id="KW-1185">Reference proteome</keyword>
<dbReference type="GO" id="GO:0043571">
    <property type="term" value="P:maintenance of CRISPR repeat elements"/>
    <property type="evidence" value="ECO:0007669"/>
    <property type="project" value="InterPro"/>
</dbReference>
<dbReference type="STRING" id="1280941.HY2_16530"/>
<dbReference type="GO" id="GO:0046872">
    <property type="term" value="F:metal ion binding"/>
    <property type="evidence" value="ECO:0007669"/>
    <property type="project" value="UniProtKB-KW"/>
</dbReference>
<dbReference type="InterPro" id="IPR021127">
    <property type="entry name" value="CRISPR_associated_Cas2"/>
</dbReference>
<dbReference type="GO" id="GO:0004521">
    <property type="term" value="F:RNA endonuclease activity"/>
    <property type="evidence" value="ECO:0007669"/>
    <property type="project" value="InterPro"/>
</dbReference>
<sequence>MVMFDLPVLTKSERKRANKFRLFLRDIGFSMAQLSVYMKAVSGSDGVDAICRKVEAEVPPGGVVDILQFTDKQYENIICFRNKKRQAANQSPGQLALF</sequence>
<evidence type="ECO:0000256" key="2">
    <source>
        <dbReference type="ARBA" id="ARBA00009959"/>
    </source>
</evidence>
<dbReference type="AlphaFoldDB" id="A0A062TUE7"/>
<dbReference type="eggNOG" id="COG3512">
    <property type="taxonomic scope" value="Bacteria"/>
</dbReference>
<dbReference type="Proteomes" id="UP000249123">
    <property type="component" value="Unassembled WGS sequence"/>
</dbReference>
<accession>A0A062TUE7</accession>
<evidence type="ECO:0000256" key="8">
    <source>
        <dbReference type="ARBA" id="ARBA00023118"/>
    </source>
</evidence>
<evidence type="ECO:0000256" key="5">
    <source>
        <dbReference type="ARBA" id="ARBA00022759"/>
    </source>
</evidence>
<dbReference type="GO" id="GO:0016787">
    <property type="term" value="F:hydrolase activity"/>
    <property type="evidence" value="ECO:0007669"/>
    <property type="project" value="UniProtKB-KW"/>
</dbReference>
<dbReference type="SUPFAM" id="SSF143430">
    <property type="entry name" value="TTP0101/SSO1404-like"/>
    <property type="match status" value="1"/>
</dbReference>
<dbReference type="GO" id="GO:0051607">
    <property type="term" value="P:defense response to virus"/>
    <property type="evidence" value="ECO:0007669"/>
    <property type="project" value="UniProtKB-KW"/>
</dbReference>
<name>A0A062TUE7_9PROT</name>
<evidence type="ECO:0000256" key="6">
    <source>
        <dbReference type="ARBA" id="ARBA00022801"/>
    </source>
</evidence>
<keyword evidence="7" id="KW-0460">Magnesium</keyword>
<keyword evidence="3" id="KW-0540">Nuclease</keyword>